<evidence type="ECO:0000313" key="1">
    <source>
        <dbReference type="EMBL" id="MBU5482714.1"/>
    </source>
</evidence>
<dbReference type="Proteomes" id="UP000726170">
    <property type="component" value="Unassembled WGS sequence"/>
</dbReference>
<evidence type="ECO:0000313" key="2">
    <source>
        <dbReference type="Proteomes" id="UP000726170"/>
    </source>
</evidence>
<name>A0ABS6EBZ9_9CLOT</name>
<accession>A0ABS6EBZ9</accession>
<organism evidence="1 2">
    <name type="scientific">Clostridium mobile</name>
    <dbReference type="NCBI Taxonomy" id="2841512"/>
    <lineage>
        <taxon>Bacteria</taxon>
        <taxon>Bacillati</taxon>
        <taxon>Bacillota</taxon>
        <taxon>Clostridia</taxon>
        <taxon>Eubacteriales</taxon>
        <taxon>Clostridiaceae</taxon>
        <taxon>Clostridium</taxon>
    </lineage>
</organism>
<reference evidence="1 2" key="1">
    <citation type="submission" date="2021-06" db="EMBL/GenBank/DDBJ databases">
        <authorList>
            <person name="Sun Q."/>
            <person name="Li D."/>
        </authorList>
    </citation>
    <scope>NUCLEOTIDE SEQUENCE [LARGE SCALE GENOMIC DNA]</scope>
    <source>
        <strain evidence="1 2">MSJ-11</strain>
    </source>
</reference>
<protein>
    <submittedName>
        <fullName evidence="1">YkgJ family cysteine cluster protein</fullName>
    </submittedName>
</protein>
<dbReference type="InterPro" id="IPR005358">
    <property type="entry name" value="Puta_zinc/iron-chelating_dom"/>
</dbReference>
<dbReference type="Pfam" id="PF03692">
    <property type="entry name" value="CxxCxxCC"/>
    <property type="match status" value="1"/>
</dbReference>
<keyword evidence="2" id="KW-1185">Reference proteome</keyword>
<gene>
    <name evidence="1" type="ORF">KQI86_00165</name>
</gene>
<proteinExistence type="predicted"/>
<dbReference type="EMBL" id="JAHLQF010000001">
    <property type="protein sequence ID" value="MBU5482714.1"/>
    <property type="molecule type" value="Genomic_DNA"/>
</dbReference>
<comment type="caution">
    <text evidence="1">The sequence shown here is derived from an EMBL/GenBank/DDBJ whole genome shotgun (WGS) entry which is preliminary data.</text>
</comment>
<sequence length="266" mass="31608">MSTITKCFCGSGKEYNKCHKEIKINSKFAKTYKFYRKIDSIMNKKINENLLNIVCKKGCSECCFHIFSISEVEFCIIVDYITKHFNKLQLEDIMKESLEIREILYKDHPDYMNRLNINITGIKPEDYIYYVTDSPGKLKKGCALLNSKDQCSIYKVRPSICRTHGVAYFHENYTNILCSKLKVDDSNRSNFVDLTDYREEYDGLYTFTNSKNNSTVIRRVYPLFYWFCLLEDKEMSLNQFKKTEVYKKYTTISEREFLDNMHNITY</sequence>
<dbReference type="RefSeq" id="WP_216437139.1">
    <property type="nucleotide sequence ID" value="NZ_JAHLQF010000001.1"/>
</dbReference>